<dbReference type="EMBL" id="JBCEZU010000538">
    <property type="protein sequence ID" value="KAK9518046.1"/>
    <property type="molecule type" value="Genomic_DNA"/>
</dbReference>
<dbReference type="InterPro" id="IPR026164">
    <property type="entry name" value="Int_cplx_su10"/>
</dbReference>
<keyword evidence="4" id="KW-0539">Nucleus</keyword>
<comment type="caution">
    <text evidence="6">The sequence shown here is derived from an EMBL/GenBank/DDBJ whole genome shotgun (WGS) entry which is preliminary data.</text>
</comment>
<comment type="subunit">
    <text evidence="5">Component of the Integrator complex, composed of core subunits INTS1, INTS2, INTS3, INTS4, INTS5, INTS6, INTS7, INTS8, INTS9/RC74, INTS10, INTS11/CPSF3L, INTS12, INTS13, INTS14 and INTS15. The core complex associates with protein phosphatase 2A subunits PPP2CA and PPP2R1A, to form the Integrator-PP2A (INTAC) complex. INTS10 is part of the tail subcomplex, composed of INTS10, INTS13, INTS14 and INTS15.</text>
</comment>
<organism evidence="6 7">
    <name type="scientific">Zoarces viviparus</name>
    <name type="common">Viviparous eelpout</name>
    <name type="synonym">Blennius viviparus</name>
    <dbReference type="NCBI Taxonomy" id="48416"/>
    <lineage>
        <taxon>Eukaryota</taxon>
        <taxon>Metazoa</taxon>
        <taxon>Chordata</taxon>
        <taxon>Craniata</taxon>
        <taxon>Vertebrata</taxon>
        <taxon>Euteleostomi</taxon>
        <taxon>Actinopterygii</taxon>
        <taxon>Neopterygii</taxon>
        <taxon>Teleostei</taxon>
        <taxon>Neoteleostei</taxon>
        <taxon>Acanthomorphata</taxon>
        <taxon>Eupercaria</taxon>
        <taxon>Perciformes</taxon>
        <taxon>Cottioidei</taxon>
        <taxon>Zoarcales</taxon>
        <taxon>Zoarcidae</taxon>
        <taxon>Zoarcinae</taxon>
        <taxon>Zoarces</taxon>
    </lineage>
</organism>
<keyword evidence="7" id="KW-1185">Reference proteome</keyword>
<name>A0AAW1E628_ZOAVI</name>
<evidence type="ECO:0000256" key="5">
    <source>
        <dbReference type="ARBA" id="ARBA00062419"/>
    </source>
</evidence>
<comment type="similarity">
    <text evidence="2">Belongs to the Integrator subunit 10 family.</text>
</comment>
<evidence type="ECO:0000256" key="4">
    <source>
        <dbReference type="ARBA" id="ARBA00023242"/>
    </source>
</evidence>
<evidence type="ECO:0000313" key="7">
    <source>
        <dbReference type="Proteomes" id="UP001488805"/>
    </source>
</evidence>
<dbReference type="PANTHER" id="PTHR16055">
    <property type="entry name" value="INTEGRATOR COMPLEX SUBUNIT 10"/>
    <property type="match status" value="1"/>
</dbReference>
<accession>A0AAW1E628</accession>
<dbReference type="Pfam" id="PF21045">
    <property type="entry name" value="INT10"/>
    <property type="match status" value="2"/>
</dbReference>
<evidence type="ECO:0000256" key="1">
    <source>
        <dbReference type="ARBA" id="ARBA00004123"/>
    </source>
</evidence>
<dbReference type="AlphaFoldDB" id="A0AAW1E628"/>
<proteinExistence type="inferred from homology"/>
<dbReference type="GO" id="GO:0032039">
    <property type="term" value="C:integrator complex"/>
    <property type="evidence" value="ECO:0007669"/>
    <property type="project" value="InterPro"/>
</dbReference>
<comment type="subcellular location">
    <subcellularLocation>
        <location evidence="1">Nucleus</location>
    </subcellularLocation>
</comment>
<dbReference type="PRINTS" id="PR02106">
    <property type="entry name" value="INTSUBUNIT10"/>
</dbReference>
<evidence type="ECO:0000256" key="3">
    <source>
        <dbReference type="ARBA" id="ARBA00016811"/>
    </source>
</evidence>
<evidence type="ECO:0000313" key="6">
    <source>
        <dbReference type="EMBL" id="KAK9518046.1"/>
    </source>
</evidence>
<dbReference type="PANTHER" id="PTHR16055:SF2">
    <property type="entry name" value="INTEGRATOR COMPLEX SUBUNIT 10"/>
    <property type="match status" value="1"/>
</dbReference>
<protein>
    <recommendedName>
        <fullName evidence="3">Integrator complex subunit 10</fullName>
    </recommendedName>
</protein>
<evidence type="ECO:0000256" key="2">
    <source>
        <dbReference type="ARBA" id="ARBA00010391"/>
    </source>
</evidence>
<gene>
    <name evidence="6" type="ORF">VZT92_023374</name>
</gene>
<reference evidence="6 7" key="1">
    <citation type="journal article" date="2024" name="Genome Biol. Evol.">
        <title>Chromosome-level genome assembly of the viviparous eelpout Zoarces viviparus.</title>
        <authorList>
            <person name="Fuhrmann N."/>
            <person name="Brasseur M.V."/>
            <person name="Bakowski C.E."/>
            <person name="Podsiadlowski L."/>
            <person name="Prost S."/>
            <person name="Krehenwinkel H."/>
            <person name="Mayer C."/>
        </authorList>
    </citation>
    <scope>NUCLEOTIDE SEQUENCE [LARGE SCALE GENOMIC DNA]</scope>
    <source>
        <strain evidence="6">NO-MEL_2022_Ind0_liver</strain>
    </source>
</reference>
<dbReference type="Proteomes" id="UP001488805">
    <property type="component" value="Unassembled WGS sequence"/>
</dbReference>
<dbReference type="GO" id="GO:0016180">
    <property type="term" value="P:snRNA processing"/>
    <property type="evidence" value="ECO:0007669"/>
    <property type="project" value="InterPro"/>
</dbReference>
<sequence length="735" mass="83279">MSAQKDCEFLVKTARELVSDDPCAAKAWLITARTLYPADFNIQYEMYIIERNAERTASAGRLLYDMFINFPDQPIVWREISVITAALRSDSQDKHAQFLRGLFETLPGRVQCEMLLKATEQCFNTLEKAEMLLLLLKRFPESVVQHGVNLGEKLLEAEASENVETPVNCFRKLFVCDVLPLVINNMDMRLPASLMQKYMLKAAEFYIGYVTRGPSPDVQTQGSQEGGSLKSPTVSRGSQRYVIDGLSEKSSVVAEPWERLLDILAVVGVRCEWQGDMGQRSYGDMLQRVKELCRYLPSLEGDTLSRCCSQVVICAALVLFRSAFIYVSAVQPALFQGVNALSSGPWILVEDLSLVYNDVDVERGAVKHAHKKRKLADGREKTMSSDDEEGLGKGRHILVNKTEMPSWSETLESFRTARESWDLLHSHDGLETEFKKICASWKTDSWLWFRIFLTDTIIYQGQYRKALSSLHQMAAVQQPQPGQQSPSGQASLEHHRALIQQASCHYAVGEYRMACEKLLDVVGGLMPPSLEPTKIPEDQSRVKTKIRKGNDLRLLPCTSKAVLPFCFQLMFACFKLRVFTDSRDDLSLGHVVVLLQHDWPQGEMLFLKAVEKICQQGGLQYENFFNYVTNIDMLEEFAYLRTPEGGRIQLEFLPNQGMLIKNPSPALGVELNTLLLQGVQTMDRHHTVTRGITKGVKEDFRLAMERQVSRCGENLYSVLHRFCINEKIMIIQSLP</sequence>